<evidence type="ECO:0000313" key="2">
    <source>
        <dbReference type="EMBL" id="KAF2174245.1"/>
    </source>
</evidence>
<dbReference type="Proteomes" id="UP000799537">
    <property type="component" value="Unassembled WGS sequence"/>
</dbReference>
<feature type="region of interest" description="Disordered" evidence="1">
    <location>
        <begin position="1099"/>
        <end position="1118"/>
    </location>
</feature>
<name>A0A6A6D5B4_ZASCE</name>
<dbReference type="OrthoDB" id="1262810at2759"/>
<dbReference type="NCBIfam" id="NF047352">
    <property type="entry name" value="P_loop_sacsin"/>
    <property type="match status" value="1"/>
</dbReference>
<dbReference type="InterPro" id="IPR036890">
    <property type="entry name" value="HATPase_C_sf"/>
</dbReference>
<evidence type="ECO:0000256" key="1">
    <source>
        <dbReference type="SAM" id="MobiDB-lite"/>
    </source>
</evidence>
<dbReference type="InterPro" id="IPR052957">
    <property type="entry name" value="Auxin_embryo_med"/>
</dbReference>
<evidence type="ECO:0008006" key="4">
    <source>
        <dbReference type="Google" id="ProtNLM"/>
    </source>
</evidence>
<sequence>MADRPLSAEEAESFIRHIRADRNVGSDGKIKQDANTGTLKRALELLSQSLYTKPTHFLLELIQNADDNEYPPDVEPCLSVAYRDNGYLFVACNEMGFTKDNVRAICDIGGTTKKSSGPRKGYIGEKGVGFKSVFKVADQVWISSGHFKFKFDKSQPLGMLVPVLSSFLPRSPVHGATMFAFHIPDPNDRKAVRESLLRLDAEFLLFLNKLVKIEVKMYHHDGAGQLPWYSRTYTCEEGDLDGCSKLIGKSSSYLHRDIRQEFYSTRFTVTDLPAENKRIDVEETDIVLGFPLSGQTSATNRVYNFLPVRSYGLAFLLQADFILTTNRQDIVQDNEWNDHLTFNAIQAFLAAIEEFNECGVCKYDWPSFIYHSRDQSAHGTIFETFVSDLCEALKDVEVLEHQDYKDKNRRYAEPCSLVSVPHRFTDGSQACRPLLNDSRDLQTYVSPKYNHSHLQKLGVRQQTTREFRDALYESGKLKRGWIQAQTSLWHERLASAISDTNPELFRDIPLIPLEGGIWVSANDGPLYFANADDLRVPEDIEVKTVEKAACRSPQRQELFRRFGVQSLTEQQICERIARLHGSGSWRRRSHSRKVMVYHAWILHDDYLEYDRSSSNWRRWLESAAGMARLPRLLEAGRISPEFVYLIEKYPSQVWLNLLRRNWAYYQHSAEEMGPDLGRVKVECVGHHPHPLNQTYLGTDLVLQTPFVSGCLPILDVPDPGDSDWQNLRSIGLRLAPDLKLYLRTLTGVARQPPSTLTQPDLIRLYSAVESHYNEDPEAAKLPSETSFRWLKISECRWRTLPCLQSVTAMNAHFPGLRKLFVDKLGVAAKADTRDILGELLSLPEPPVGQQQRAKTLMLALSSCKDLERHQKLLQKLSDKSVFPVLCSTEKAFRRAKSNDWFIPDSQRLRACFLNCIWMLDFEVDEIPLLSTLLDQMNLSHRCLSTQVNEETITHGAKVFQPQLSRFVRKKTDYILRLLPPMGKEALASHRHKLKTIELMSSEELVLRRSVEVDGEVVYGADDRGRVILKAVDEPMILFCSAADIAQGQLPWHFIVEQLADYFDISKDRQMILSSILQNADASYVEDILEREKLLDSPIGANAAVSETSDSEESRDEEVLHDATYAQDRSHHNTAGTSMSSIRTSLEGLENVTPRIPWTPTGGLQQASTPERGGQTFYKPVDIDESTIVASAQGWERGDIRILVPDSPSNSDVTRTVRHSFVEGIHTPTSSRLSIRSPNGRLRSSSRQDVFQMCDVKDALPGASTASLPQSDAATSSEHEIGYGGELFVFTLLQQEIHADESSWTSRMRSRHGFSPFTKLEGEHSDFTLDDPEMVRNFTTWLVSRGISQSQARLERVGYYHLEVKTTLGDLNEPFIVSNNQMRLCRNAHVDPARVYVIVRVYQLKSSPRFEIYIDPWALMMNGKLDFAAHGGYLVRG</sequence>
<proteinExistence type="predicted"/>
<dbReference type="SUPFAM" id="SSF55874">
    <property type="entry name" value="ATPase domain of HSP90 chaperone/DNA topoisomerase II/histidine kinase"/>
    <property type="match status" value="1"/>
</dbReference>
<reference evidence="2" key="1">
    <citation type="journal article" date="2020" name="Stud. Mycol.">
        <title>101 Dothideomycetes genomes: a test case for predicting lifestyles and emergence of pathogens.</title>
        <authorList>
            <person name="Haridas S."/>
            <person name="Albert R."/>
            <person name="Binder M."/>
            <person name="Bloem J."/>
            <person name="Labutti K."/>
            <person name="Salamov A."/>
            <person name="Andreopoulos B."/>
            <person name="Baker S."/>
            <person name="Barry K."/>
            <person name="Bills G."/>
            <person name="Bluhm B."/>
            <person name="Cannon C."/>
            <person name="Castanera R."/>
            <person name="Culley D."/>
            <person name="Daum C."/>
            <person name="Ezra D."/>
            <person name="Gonzalez J."/>
            <person name="Henrissat B."/>
            <person name="Kuo A."/>
            <person name="Liang C."/>
            <person name="Lipzen A."/>
            <person name="Lutzoni F."/>
            <person name="Magnuson J."/>
            <person name="Mondo S."/>
            <person name="Nolan M."/>
            <person name="Ohm R."/>
            <person name="Pangilinan J."/>
            <person name="Park H.-J."/>
            <person name="Ramirez L."/>
            <person name="Alfaro M."/>
            <person name="Sun H."/>
            <person name="Tritt A."/>
            <person name="Yoshinaga Y."/>
            <person name="Zwiers L.-H."/>
            <person name="Turgeon B."/>
            <person name="Goodwin S."/>
            <person name="Spatafora J."/>
            <person name="Crous P."/>
            <person name="Grigoriev I."/>
        </authorList>
    </citation>
    <scope>NUCLEOTIDE SEQUENCE</scope>
    <source>
        <strain evidence="2">ATCC 36951</strain>
    </source>
</reference>
<accession>A0A6A6D5B4</accession>
<feature type="region of interest" description="Disordered" evidence="1">
    <location>
        <begin position="1152"/>
        <end position="1171"/>
    </location>
</feature>
<dbReference type="PANTHER" id="PTHR32387">
    <property type="entry name" value="WU:FJ29H11"/>
    <property type="match status" value="1"/>
</dbReference>
<protein>
    <recommendedName>
        <fullName evidence="4">Protein NO VEIN C-terminal domain-containing protein</fullName>
    </recommendedName>
</protein>
<dbReference type="RefSeq" id="XP_033675134.1">
    <property type="nucleotide sequence ID" value="XM_033811141.1"/>
</dbReference>
<dbReference type="PANTHER" id="PTHR32387:SF0">
    <property type="entry name" value="PROTEIN NO VEIN"/>
    <property type="match status" value="1"/>
</dbReference>
<dbReference type="Gene3D" id="3.30.565.10">
    <property type="entry name" value="Histidine kinase-like ATPase, C-terminal domain"/>
    <property type="match status" value="1"/>
</dbReference>
<keyword evidence="3" id="KW-1185">Reference proteome</keyword>
<gene>
    <name evidence="2" type="ORF">M409DRAFT_49103</name>
</gene>
<dbReference type="GeneID" id="54564413"/>
<dbReference type="EMBL" id="ML993579">
    <property type="protein sequence ID" value="KAF2174245.1"/>
    <property type="molecule type" value="Genomic_DNA"/>
</dbReference>
<organism evidence="2 3">
    <name type="scientific">Zasmidium cellare ATCC 36951</name>
    <dbReference type="NCBI Taxonomy" id="1080233"/>
    <lineage>
        <taxon>Eukaryota</taxon>
        <taxon>Fungi</taxon>
        <taxon>Dikarya</taxon>
        <taxon>Ascomycota</taxon>
        <taxon>Pezizomycotina</taxon>
        <taxon>Dothideomycetes</taxon>
        <taxon>Dothideomycetidae</taxon>
        <taxon>Mycosphaerellales</taxon>
        <taxon>Mycosphaerellaceae</taxon>
        <taxon>Zasmidium</taxon>
    </lineage>
</organism>
<evidence type="ECO:0000313" key="3">
    <source>
        <dbReference type="Proteomes" id="UP000799537"/>
    </source>
</evidence>